<keyword evidence="3 6" id="KW-0812">Transmembrane</keyword>
<name>A0ABY7FHQ8_MYAAR</name>
<dbReference type="PANTHER" id="PTHR19282">
    <property type="entry name" value="TETRASPANIN"/>
    <property type="match status" value="1"/>
</dbReference>
<dbReference type="EMBL" id="CP111023">
    <property type="protein sequence ID" value="WAR21615.1"/>
    <property type="molecule type" value="Genomic_DNA"/>
</dbReference>
<evidence type="ECO:0000256" key="4">
    <source>
        <dbReference type="ARBA" id="ARBA00022989"/>
    </source>
</evidence>
<dbReference type="Proteomes" id="UP001164746">
    <property type="component" value="Chromosome 12"/>
</dbReference>
<dbReference type="PRINTS" id="PR00259">
    <property type="entry name" value="TMFOUR"/>
</dbReference>
<keyword evidence="4 6" id="KW-1133">Transmembrane helix</keyword>
<dbReference type="Pfam" id="PF00335">
    <property type="entry name" value="Tetraspanin"/>
    <property type="match status" value="1"/>
</dbReference>
<comment type="subcellular location">
    <subcellularLocation>
        <location evidence="1 6">Membrane</location>
        <topology evidence="1 6">Multi-pass membrane protein</topology>
    </subcellularLocation>
</comment>
<evidence type="ECO:0000256" key="3">
    <source>
        <dbReference type="ARBA" id="ARBA00022692"/>
    </source>
</evidence>
<accession>A0ABY7FHQ8</accession>
<feature type="transmembrane region" description="Helical" evidence="6">
    <location>
        <begin position="244"/>
        <end position="263"/>
    </location>
</feature>
<gene>
    <name evidence="7" type="ORF">MAR_015589</name>
</gene>
<keyword evidence="5 6" id="KW-0472">Membrane</keyword>
<dbReference type="Gene3D" id="1.10.1450.10">
    <property type="entry name" value="Tetraspanin"/>
    <property type="match status" value="1"/>
</dbReference>
<dbReference type="PANTHER" id="PTHR19282:SF431">
    <property type="entry name" value="TETRASPANIN 26A, ISOFORM B-RELATED"/>
    <property type="match status" value="1"/>
</dbReference>
<dbReference type="InterPro" id="IPR008952">
    <property type="entry name" value="Tetraspanin_EC2_sf"/>
</dbReference>
<dbReference type="PIRSF" id="PIRSF002419">
    <property type="entry name" value="Tetraspanin"/>
    <property type="match status" value="1"/>
</dbReference>
<evidence type="ECO:0000256" key="6">
    <source>
        <dbReference type="RuleBase" id="RU361218"/>
    </source>
</evidence>
<feature type="transmembrane region" description="Helical" evidence="6">
    <location>
        <begin position="16"/>
        <end position="39"/>
    </location>
</feature>
<keyword evidence="8" id="KW-1185">Reference proteome</keyword>
<sequence length="284" mass="32193">MARQQSAVSLCVKYTLFLWNFILWLVSMAVTALGAYILVIKHKKVHDAIDFLFDPSTVMCTIGSIAVVVTLIGWLGALREYTSCLRLYTWMMTLFFVGEIILIVFVFVFYFVPEAKQKLGLFPEKTFQDAIEKYGVVEDDDMRNLIDSMQESLECCGFSDSDTGYFDWDKNEYYKCINATTNNPERCSVPHSCCKLQPGQMKNVLCGRGVMKATSGTLGESDSHNPIYKIGCLKAVGNFINEHAMVIGGVMLGILIPQMYFMYLSRTLREQVLTQRAKWGRSTK</sequence>
<evidence type="ECO:0000313" key="7">
    <source>
        <dbReference type="EMBL" id="WAR21615.1"/>
    </source>
</evidence>
<dbReference type="InterPro" id="IPR000301">
    <property type="entry name" value="Tetraspanin_animals"/>
</dbReference>
<proteinExistence type="inferred from homology"/>
<evidence type="ECO:0000313" key="8">
    <source>
        <dbReference type="Proteomes" id="UP001164746"/>
    </source>
</evidence>
<evidence type="ECO:0000256" key="2">
    <source>
        <dbReference type="ARBA" id="ARBA00006840"/>
    </source>
</evidence>
<reference evidence="7" key="1">
    <citation type="submission" date="2022-11" db="EMBL/GenBank/DDBJ databases">
        <title>Centuries of genome instability and evolution in soft-shell clam transmissible cancer (bioRxiv).</title>
        <authorList>
            <person name="Hart S.F.M."/>
            <person name="Yonemitsu M.A."/>
            <person name="Giersch R.M."/>
            <person name="Beal B.F."/>
            <person name="Arriagada G."/>
            <person name="Davis B.W."/>
            <person name="Ostrander E.A."/>
            <person name="Goff S.P."/>
            <person name="Metzger M.J."/>
        </authorList>
    </citation>
    <scope>NUCLEOTIDE SEQUENCE</scope>
    <source>
        <strain evidence="7">MELC-2E11</strain>
        <tissue evidence="7">Siphon/mantle</tissue>
    </source>
</reference>
<feature type="transmembrane region" description="Helical" evidence="6">
    <location>
        <begin position="51"/>
        <end position="75"/>
    </location>
</feature>
<evidence type="ECO:0000256" key="5">
    <source>
        <dbReference type="ARBA" id="ARBA00023136"/>
    </source>
</evidence>
<evidence type="ECO:0000256" key="1">
    <source>
        <dbReference type="ARBA" id="ARBA00004141"/>
    </source>
</evidence>
<organism evidence="7 8">
    <name type="scientific">Mya arenaria</name>
    <name type="common">Soft-shell clam</name>
    <dbReference type="NCBI Taxonomy" id="6604"/>
    <lineage>
        <taxon>Eukaryota</taxon>
        <taxon>Metazoa</taxon>
        <taxon>Spiralia</taxon>
        <taxon>Lophotrochozoa</taxon>
        <taxon>Mollusca</taxon>
        <taxon>Bivalvia</taxon>
        <taxon>Autobranchia</taxon>
        <taxon>Heteroconchia</taxon>
        <taxon>Euheterodonta</taxon>
        <taxon>Imparidentia</taxon>
        <taxon>Neoheterodontei</taxon>
        <taxon>Myida</taxon>
        <taxon>Myoidea</taxon>
        <taxon>Myidae</taxon>
        <taxon>Mya</taxon>
    </lineage>
</organism>
<dbReference type="InterPro" id="IPR018499">
    <property type="entry name" value="Tetraspanin/Peripherin"/>
</dbReference>
<protein>
    <recommendedName>
        <fullName evidence="6">Tetraspanin</fullName>
    </recommendedName>
</protein>
<comment type="similarity">
    <text evidence="2 6">Belongs to the tetraspanin (TM4SF) family.</text>
</comment>
<feature type="transmembrane region" description="Helical" evidence="6">
    <location>
        <begin position="87"/>
        <end position="112"/>
    </location>
</feature>
<dbReference type="SUPFAM" id="SSF48652">
    <property type="entry name" value="Tetraspanin"/>
    <property type="match status" value="1"/>
</dbReference>